<dbReference type="SUPFAM" id="SSF54001">
    <property type="entry name" value="Cysteine proteinases"/>
    <property type="match status" value="1"/>
</dbReference>
<dbReference type="SMART" id="SM00645">
    <property type="entry name" value="Pept_C1"/>
    <property type="match status" value="1"/>
</dbReference>
<dbReference type="PROSITE" id="PS00639">
    <property type="entry name" value="THIOL_PROTEASE_HIS"/>
    <property type="match status" value="1"/>
</dbReference>
<evidence type="ECO:0000256" key="3">
    <source>
        <dbReference type="SAM" id="SignalP"/>
    </source>
</evidence>
<evidence type="ECO:0000313" key="6">
    <source>
        <dbReference type="Proteomes" id="UP000694568"/>
    </source>
</evidence>
<protein>
    <submittedName>
        <fullName evidence="5">Cathepsin C</fullName>
    </submittedName>
</protein>
<dbReference type="InterPro" id="IPR014882">
    <property type="entry name" value="CathepsinC_exc"/>
</dbReference>
<dbReference type="InterPro" id="IPR000668">
    <property type="entry name" value="Peptidase_C1A_C"/>
</dbReference>
<comment type="cofactor">
    <cofactor evidence="1">
        <name>chloride</name>
        <dbReference type="ChEBI" id="CHEBI:17996"/>
    </cofactor>
</comment>
<dbReference type="InterPro" id="IPR013128">
    <property type="entry name" value="Peptidase_C1A"/>
</dbReference>
<dbReference type="InterPro" id="IPR036496">
    <property type="entry name" value="CathepsinC_exc_dom_sf"/>
</dbReference>
<accession>A0A8C9Y5W9</accession>
<name>A0A8C9Y5W9_SANLU</name>
<dbReference type="AlphaFoldDB" id="A0A8C9Y5W9"/>
<evidence type="ECO:0000259" key="4">
    <source>
        <dbReference type="SMART" id="SM00645"/>
    </source>
</evidence>
<feature type="domain" description="Peptidase C1A papain C-terminal" evidence="4">
    <location>
        <begin position="226"/>
        <end position="437"/>
    </location>
</feature>
<evidence type="ECO:0000313" key="5">
    <source>
        <dbReference type="Ensembl" id="ENSSLUP00000018997.1"/>
    </source>
</evidence>
<dbReference type="GO" id="GO:0008234">
    <property type="term" value="F:cysteine-type peptidase activity"/>
    <property type="evidence" value="ECO:0007669"/>
    <property type="project" value="InterPro"/>
</dbReference>
<dbReference type="Gene3D" id="2.40.128.80">
    <property type="entry name" value="Cathepsin C, exclusion domain"/>
    <property type="match status" value="1"/>
</dbReference>
<dbReference type="PANTHER" id="PTHR12411">
    <property type="entry name" value="CYSTEINE PROTEASE FAMILY C1-RELATED"/>
    <property type="match status" value="1"/>
</dbReference>
<dbReference type="Gene3D" id="3.90.70.10">
    <property type="entry name" value="Cysteine proteinases"/>
    <property type="match status" value="1"/>
</dbReference>
<gene>
    <name evidence="5" type="primary">ctsc</name>
</gene>
<reference evidence="5" key="2">
    <citation type="submission" date="2025-09" db="UniProtKB">
        <authorList>
            <consortium name="Ensembl"/>
        </authorList>
    </citation>
    <scope>IDENTIFICATION</scope>
</reference>
<dbReference type="Proteomes" id="UP000694568">
    <property type="component" value="Unplaced"/>
</dbReference>
<keyword evidence="3" id="KW-0732">Signal</keyword>
<dbReference type="Ensembl" id="ENSSLUT00000019590.1">
    <property type="protein sequence ID" value="ENSSLUP00000018997.1"/>
    <property type="gene ID" value="ENSSLUG00000008806.1"/>
</dbReference>
<dbReference type="GO" id="GO:0006508">
    <property type="term" value="P:proteolysis"/>
    <property type="evidence" value="ECO:0007669"/>
    <property type="project" value="InterPro"/>
</dbReference>
<keyword evidence="6" id="KW-1185">Reference proteome</keyword>
<dbReference type="InterPro" id="IPR025660">
    <property type="entry name" value="Pept_his_AS"/>
</dbReference>
<dbReference type="Pfam" id="PF00112">
    <property type="entry name" value="Peptidase_C1"/>
    <property type="match status" value="1"/>
</dbReference>
<dbReference type="SUPFAM" id="SSF75001">
    <property type="entry name" value="Dipeptidyl peptidase I (cathepsin C), exclusion domain"/>
    <property type="match status" value="1"/>
</dbReference>
<reference evidence="5" key="1">
    <citation type="submission" date="2025-08" db="UniProtKB">
        <authorList>
            <consortium name="Ensembl"/>
        </authorList>
    </citation>
    <scope>IDENTIFICATION</scope>
</reference>
<organism evidence="5 6">
    <name type="scientific">Sander lucioperca</name>
    <name type="common">Pike-perch</name>
    <name type="synonym">Perca lucioperca</name>
    <dbReference type="NCBI Taxonomy" id="283035"/>
    <lineage>
        <taxon>Eukaryota</taxon>
        <taxon>Metazoa</taxon>
        <taxon>Chordata</taxon>
        <taxon>Craniata</taxon>
        <taxon>Vertebrata</taxon>
        <taxon>Euteleostomi</taxon>
        <taxon>Actinopterygii</taxon>
        <taxon>Neopterygii</taxon>
        <taxon>Teleostei</taxon>
        <taxon>Neoteleostei</taxon>
        <taxon>Acanthomorphata</taxon>
        <taxon>Eupercaria</taxon>
        <taxon>Perciformes</taxon>
        <taxon>Percoidei</taxon>
        <taxon>Percidae</taxon>
        <taxon>Luciopercinae</taxon>
        <taxon>Sander</taxon>
    </lineage>
</organism>
<evidence type="ECO:0000256" key="2">
    <source>
        <dbReference type="ARBA" id="ARBA00008455"/>
    </source>
</evidence>
<dbReference type="InterPro" id="IPR038765">
    <property type="entry name" value="Papain-like_cys_pep_sf"/>
</dbReference>
<evidence type="ECO:0000256" key="1">
    <source>
        <dbReference type="ARBA" id="ARBA00001923"/>
    </source>
</evidence>
<feature type="chain" id="PRO_5046294334" evidence="3">
    <location>
        <begin position="23"/>
        <end position="442"/>
    </location>
</feature>
<comment type="similarity">
    <text evidence="2">Belongs to the peptidase C1 family.</text>
</comment>
<sequence length="442" mass="49464">MKMRLSGVLVCLLLLWVDGSWGDTPANCTYEELLGTWVFQVSKGGHDNTINCSAEATGQSTVTVTLEKLSVATDELGHIGFFTLIYNQGFEVVINGYKWFAFFKYTEDGPKVTSYCDQTLPGWVHDVLGNNWACFVGKRVNSVPLKIDYKPVFSSRLHQKPYKHNLDFIDSINSVQKSWKAAPYPEHEMYTLKELHYRAGGPASRIPVRVRSMPVKADLAKMAAALPEHWDWRNVDGVNFRHPSSCGSCYSFASMGMLEARVRILTNNTETPILSPQQVVSCSEYSQGCDGGFPYLIGKYVQDFGVVDESCFPYVAKDTPCGVPQNCGRIYTAEYNYVGGFYGGCSEMAMMLELVKNGPMGVAFEVYPDFMHYKEGIYHHTGLADPFNPFELTNHAVLLVGYGRCHMTGQKYWIDGYFRIRRGSDECAIESIAVAANPIPKL</sequence>
<dbReference type="Pfam" id="PF08773">
    <property type="entry name" value="CathepsinC_exc"/>
    <property type="match status" value="1"/>
</dbReference>
<proteinExistence type="inferred from homology"/>
<dbReference type="GeneTree" id="ENSGT00940000155787"/>
<feature type="signal peptide" evidence="3">
    <location>
        <begin position="1"/>
        <end position="22"/>
    </location>
</feature>